<gene>
    <name evidence="3" type="primary">Contig8208.g8764</name>
    <name evidence="3" type="ORF">STYLEM_20346</name>
</gene>
<keyword evidence="2" id="KW-0472">Membrane</keyword>
<feature type="transmembrane region" description="Helical" evidence="2">
    <location>
        <begin position="2044"/>
        <end position="2071"/>
    </location>
</feature>
<feature type="transmembrane region" description="Helical" evidence="2">
    <location>
        <begin position="1815"/>
        <end position="1833"/>
    </location>
</feature>
<evidence type="ECO:0008006" key="5">
    <source>
        <dbReference type="Google" id="ProtNLM"/>
    </source>
</evidence>
<dbReference type="OMA" id="CENAHIN"/>
<organism evidence="3 4">
    <name type="scientific">Stylonychia lemnae</name>
    <name type="common">Ciliate</name>
    <dbReference type="NCBI Taxonomy" id="5949"/>
    <lineage>
        <taxon>Eukaryota</taxon>
        <taxon>Sar</taxon>
        <taxon>Alveolata</taxon>
        <taxon>Ciliophora</taxon>
        <taxon>Intramacronucleata</taxon>
        <taxon>Spirotrichea</taxon>
        <taxon>Stichotrichia</taxon>
        <taxon>Sporadotrichida</taxon>
        <taxon>Oxytrichidae</taxon>
        <taxon>Stylonychinae</taxon>
        <taxon>Stylonychia</taxon>
    </lineage>
</organism>
<name>A0A078BC69_STYLE</name>
<feature type="transmembrane region" description="Helical" evidence="2">
    <location>
        <begin position="1923"/>
        <end position="1941"/>
    </location>
</feature>
<feature type="coiled-coil region" evidence="1">
    <location>
        <begin position="2091"/>
        <end position="2118"/>
    </location>
</feature>
<sequence length="2458" mass="278613">MLSAQQLVISLAMIIHRRILIIPLSSKYASPFKWKLCLEVNLKKLFKQKQERDNLKTMITNMKLDNQDCKIKGLIYSNNPNASIRIQNLTVKNFVTNGQLLNSQAFNAKILIQNSSINCFTPPLSNENILDFDGSDDYYLPLIFVQNQVDIWLNSNTFQNCYLFQQGSLITVIESTLSDTFSSYINCSSMIGGVYNIQASNISILNLTTKNIGASIGGLIYLNQSSNLSISGLFAYQELQSKKQGALIYAETNQEIQIFSKIKIEGSTLINNLVVKNDGEGGLIYVDGEKINIEINGSGQIVLEDNIFKCSLTSNYNEEIFNLAYLSYANQGGAIYCENCNISLIKSTFQDSLANEGGVIYSIGQNQISITNSSFNNSISFTKGGFIALYQDQSAFKLNKTLLIENTIYNKTFSYDNGGGIYCENAHINIQLRNISQYNSASINGEGGFIHAKASSNIIIVDSLIQDYFSSINASALLSYSNNIEILINGTVFEQTPQYLQQFDQATDEYFSQFGALMLQDCNKIIFKNNQFRNNFRAKFAGAVYVSNCSFLDFGSVYFNNQAEYGGGIYLQGTQEIYIDSAIFDENLAKFKGGSISINNSVGNAFLKNVSIENSQSQVSAGLSYEILRNLVFGKNIQQKLTIQDSYFNNLSSSYASAMYLSSWSTTFILNSVQISNSKCEDNGLIQVVEAQNQEQELSLSKLRTSQFEDVILSEDPEKVDALDTSGTGVIIILTRRRRLEQEEIQEIKKINLNRVMKFISAKQVMINRMVFQNCNIPDENQEVPLIQTMKDTQLFIDTNSIYLNNKGTYNGLYNFQKSDVYMINNTYINLTSILTSMIIGTDIQKFFVDNCYFKNHTSFATNDNGGIFKLKNTTLQTRQGNTTIRNFVDVRVIKAGQKIIGGSLFEGYYGDFRIEISSLVGYRKSFFKHFLSDGASPFGQFTQDSIAIIRDSIIDLKYDGNNYEEYKNQIPYFYGGLISSQSGSLQTIRCQFIGSSLNGPFLYLVYTNYQDVKSTFIDFVSESQYDETSGIIYCNFCSMILDKTIIKNNKVDFSAIIYSYFGIVVSMMNMLIQNNTGDQGSILKITNVNEQEMSIPMMIIILNCKIYDNKAQQGGFIYSNAQLGDINIIFSEFKNNQAAHLGGIAYFVYGLNFTMINCKIEDSYASQGSIIYSQAIGLNITLSMSDNEGNFLLMNAELIKLEYNIFEYCGSQQYGGVFNLQNSTLVDSGSKFRYNSAIFGGVIYSSNSSMNFYGTQFLNNLAYEGGVFQLTTSSTLMLENCDSNIANENSVLQVIGSNTLLNIQGAFVQLAFEANLDIVNSIFRNGHSQVGGALFITGMSSVKISNSQFISNIAFDKGGAIYAQSFADIYIGNQTSFINNKAIQDGGGDLYLTNSDNQVILSQVSLTSPNSQNSIHVQNSKFMNLQGTQGGAIYIEEVNLYQQQNSANTNIQRYSIQKSLFINCSAVSGGAIFTNNQESLVIRDSIFKNNSAIASIEDIEQIKQDNNSKFKKNFAVIYGDDIGTFGFRLQKISQEQYKYQIQKLANFTIRELIEQNNEQYYDSDDLLQKNNEETQIPNLRSGGQSQEIYIALVDKYGQIVGSDFKNKVRINFDTSNLSSSQSLYPPFIEGQSIYELWGGVVVIKDINFTGNPGQSYELILTTDAIDESKLSIQEQLKNSGNSNYKLEIEISFRGCIAGEYFTSAGKCVECQNSYSLEIMTSPNRCKLCPTGQAICLGGNIIGPKPGYWRVSNDSDKFVSCIYQKACIGLNQQTHNYIGDCKEGYQGLLCAECIQGYSRNSNHQCLKCPKDYDNVIRLIAIVIFISLFAALIVRQSIIGVQEAKNVTSIYLRILLNHFQLMILTSSFKFQWSEEIQNLFSITENLGQISTQLFSIDCLLDKRRIGQIPQDQIQIYDRLYFQKLMLITMVPLLIFGACYSFWKIYQSVSKKSSYLNVKIKMSIVILLFLVHPTLVRYSLSHYRCLQIGDQSKLYDDLNVECGDMMHNLVGYLICMPNIVIWGIGIPLGYRLFYYYWEVVIMYRKIIILFVSIFVSNYGITVQALLMLFVLILKLYDKIMIKQKQDIENMIWCEQLENNIDQIKHAFKQEKLKINKLKLEKLMLRINEEAINHIVNKAQIIQKQKSEQIGKNIRSKRQILNIRSQRNRNRFEGKLDEIYQTYRKEFSSMTLQQLTVIPSIESSIDLMQGRTKLNWQGQRNTDLLEIDPLLFQDVQKSNIRRKNITKQSSLILSKQTIATDISFNQSNSVTKSPKSLHERIMKNKVMKSNQSLKKNSKTDQNINKLSTQKSVRFAQVQKKSETMNRLSQNKPQLPKFEFYDRKYIKIGLNQDQNRIQSSSYVDEETSKQIEQIIINQNQQQDQSNDMIMIKSDQKANHTWKKQSTFKSQENYPRDQWLNNKKIFSKVQMIDFGNDNKDNDNLNQDKKESGLLRLESIQDDF</sequence>
<dbReference type="Proteomes" id="UP000039865">
    <property type="component" value="Unassembled WGS sequence"/>
</dbReference>
<dbReference type="SUPFAM" id="SSF51126">
    <property type="entry name" value="Pectin lyase-like"/>
    <property type="match status" value="2"/>
</dbReference>
<evidence type="ECO:0000256" key="1">
    <source>
        <dbReference type="SAM" id="Coils"/>
    </source>
</evidence>
<keyword evidence="2" id="KW-1133">Transmembrane helix</keyword>
<feature type="transmembrane region" description="Helical" evidence="2">
    <location>
        <begin position="1961"/>
        <end position="1978"/>
    </location>
</feature>
<keyword evidence="1" id="KW-0175">Coiled coil</keyword>
<dbReference type="InterPro" id="IPR011050">
    <property type="entry name" value="Pectin_lyase_fold/virulence"/>
</dbReference>
<feature type="transmembrane region" description="Helical" evidence="2">
    <location>
        <begin position="2007"/>
        <end position="2032"/>
    </location>
</feature>
<dbReference type="EMBL" id="CCKQ01019175">
    <property type="protein sequence ID" value="CDW91193.1"/>
    <property type="molecule type" value="Genomic_DNA"/>
</dbReference>
<dbReference type="PANTHER" id="PTHR11319">
    <property type="entry name" value="G PROTEIN-COUPLED RECEPTOR-RELATED"/>
    <property type="match status" value="1"/>
</dbReference>
<reference evidence="3 4" key="1">
    <citation type="submission" date="2014-06" db="EMBL/GenBank/DDBJ databases">
        <authorList>
            <person name="Swart Estienne"/>
        </authorList>
    </citation>
    <scope>NUCLEOTIDE SEQUENCE [LARGE SCALE GENOMIC DNA]</scope>
    <source>
        <strain evidence="3 4">130c</strain>
    </source>
</reference>
<evidence type="ECO:0000313" key="3">
    <source>
        <dbReference type="EMBL" id="CDW91193.1"/>
    </source>
</evidence>
<proteinExistence type="predicted"/>
<protein>
    <recommendedName>
        <fullName evidence="5">Transmembrane protein</fullName>
    </recommendedName>
</protein>
<dbReference type="OrthoDB" id="293546at2759"/>
<keyword evidence="2" id="KW-0812">Transmembrane</keyword>
<dbReference type="InParanoid" id="A0A078BC69"/>
<accession>A0A078BC69</accession>
<keyword evidence="4" id="KW-1185">Reference proteome</keyword>
<evidence type="ECO:0000256" key="2">
    <source>
        <dbReference type="SAM" id="Phobius"/>
    </source>
</evidence>
<evidence type="ECO:0000313" key="4">
    <source>
        <dbReference type="Proteomes" id="UP000039865"/>
    </source>
</evidence>
<dbReference type="PANTHER" id="PTHR11319:SF35">
    <property type="entry name" value="OUTER MEMBRANE PROTEIN PMPC-RELATED"/>
    <property type="match status" value="1"/>
</dbReference>